<dbReference type="AlphaFoldDB" id="A0AA35M181"/>
<keyword evidence="3" id="KW-1185">Reference proteome</keyword>
<reference evidence="2" key="1">
    <citation type="submission" date="2023-01" db="EMBL/GenBank/DDBJ databases">
        <authorList>
            <person name="Piombo E."/>
        </authorList>
    </citation>
    <scope>NUCLEOTIDE SEQUENCE</scope>
</reference>
<comment type="caution">
    <text evidence="2">The sequence shown here is derived from an EMBL/GenBank/DDBJ whole genome shotgun (WGS) entry which is preliminary data.</text>
</comment>
<gene>
    <name evidence="2" type="ORF">CCHLO57077_00016460</name>
</gene>
<accession>A0AA35M181</accession>
<feature type="domain" description="DUF7924" evidence="1">
    <location>
        <begin position="200"/>
        <end position="369"/>
    </location>
</feature>
<evidence type="ECO:0000313" key="3">
    <source>
        <dbReference type="Proteomes" id="UP001160390"/>
    </source>
</evidence>
<protein>
    <recommendedName>
        <fullName evidence="1">DUF7924 domain-containing protein</fullName>
    </recommendedName>
</protein>
<name>A0AA35M181_9HYPO</name>
<dbReference type="Pfam" id="PF25545">
    <property type="entry name" value="DUF7924"/>
    <property type="match status" value="1"/>
</dbReference>
<proteinExistence type="predicted"/>
<dbReference type="InterPro" id="IPR057684">
    <property type="entry name" value="DUF7924"/>
</dbReference>
<dbReference type="EMBL" id="CABFNP030000852">
    <property type="protein sequence ID" value="CAI6088618.1"/>
    <property type="molecule type" value="Genomic_DNA"/>
</dbReference>
<organism evidence="2 3">
    <name type="scientific">Clonostachys chloroleuca</name>
    <dbReference type="NCBI Taxonomy" id="1926264"/>
    <lineage>
        <taxon>Eukaryota</taxon>
        <taxon>Fungi</taxon>
        <taxon>Dikarya</taxon>
        <taxon>Ascomycota</taxon>
        <taxon>Pezizomycotina</taxon>
        <taxon>Sordariomycetes</taxon>
        <taxon>Hypocreomycetidae</taxon>
        <taxon>Hypocreales</taxon>
        <taxon>Bionectriaceae</taxon>
        <taxon>Clonostachys</taxon>
    </lineage>
</organism>
<dbReference type="Proteomes" id="UP001160390">
    <property type="component" value="Unassembled WGS sequence"/>
</dbReference>
<evidence type="ECO:0000313" key="2">
    <source>
        <dbReference type="EMBL" id="CAI6088618.1"/>
    </source>
</evidence>
<sequence>MHETRSRETYSLYGNPLTFRQSSHGESLLNWLESVKPHGLRRCRSETNIQLLPDFYANTALPDTAVAPSLDQDTFRHVAGGSRLDGSDSSSEVQPKAAWRNFRPMLFANGISMVKAGEKVPSNIQSVLDFITSECGQPLNAGKSALEQDSKKCENMAIEGAYEEDIKDFFCRYLFSSKSLPDNIRRNGTVMEREDIPIARSWGAGSAISTPDPDLLLGYDSWSFPMTQIPYLYHWDMNNTKFSFLSVDYQGDHNCSTSRLWVNTNHCMVATATCVQIMKKLRAAVLERGDVEVASTLDQHVFGLVTNGTEARLFVTYPEESEDAHIKFHTKFIRGFLLYDTQHRGDLKRCTDKIFEWAEERRGRIKVAINVILPGILAPGKKRKRQRGE</sequence>
<evidence type="ECO:0000259" key="1">
    <source>
        <dbReference type="Pfam" id="PF25545"/>
    </source>
</evidence>